<dbReference type="WBParaSite" id="HNAJ_0000547701-mRNA-1">
    <property type="protein sequence ID" value="HNAJ_0000547701-mRNA-1"/>
    <property type="gene ID" value="HNAJ_0000547701"/>
</dbReference>
<reference evidence="3 4" key="2">
    <citation type="submission" date="2018-11" db="EMBL/GenBank/DDBJ databases">
        <authorList>
            <consortium name="Pathogen Informatics"/>
        </authorList>
    </citation>
    <scope>NUCLEOTIDE SEQUENCE [LARGE SCALE GENOMIC DNA]</scope>
</reference>
<dbReference type="Proteomes" id="UP000278807">
    <property type="component" value="Unassembled WGS sequence"/>
</dbReference>
<dbReference type="Pfam" id="PF17035">
    <property type="entry name" value="BET"/>
    <property type="match status" value="1"/>
</dbReference>
<name>A0A0R3TEI8_RODNA</name>
<keyword evidence="1" id="KW-0103">Bromodomain</keyword>
<dbReference type="InterPro" id="IPR027353">
    <property type="entry name" value="NET_dom"/>
</dbReference>
<dbReference type="InterPro" id="IPR038336">
    <property type="entry name" value="NET_sf"/>
</dbReference>
<dbReference type="InterPro" id="IPR036427">
    <property type="entry name" value="Bromodomain-like_sf"/>
</dbReference>
<feature type="domain" description="NET" evidence="2">
    <location>
        <begin position="130"/>
        <end position="181"/>
    </location>
</feature>
<sequence length="346" mass="40732">MFSTEEVLDELQCCRDILKKLIDPRNYNYSYAFLESVGGGDGDGDGGGGGDNIEGVPNLDLKTIHDKLKNGKYQSKYELAADAEFWFESHCLRDKNIEKLRAIFWKEYKKCFSDDEDSRESASSDLKFYLYERVLALPSDRLETVTKILKGNENLACFNEFDVEMDKLQISTLYRLKAYIDSIPDEEFHNERYFLQCRDYSKNESLIMPIKERRELERKIVSLNDENKRSVYRLMRRYEPIPANSMKEKLRYNLKNVRFPNLWKIKGFVDLVYDQEEEKSVLSTEEVESLFDKILHMNAVRRRRVCDYISELEPTIERDVNSLLSDFHAFSNHTLRAIEHFVNSMG</sequence>
<organism evidence="5">
    <name type="scientific">Rodentolepis nana</name>
    <name type="common">Dwarf tapeworm</name>
    <name type="synonym">Hymenolepis nana</name>
    <dbReference type="NCBI Taxonomy" id="102285"/>
    <lineage>
        <taxon>Eukaryota</taxon>
        <taxon>Metazoa</taxon>
        <taxon>Spiralia</taxon>
        <taxon>Lophotrochozoa</taxon>
        <taxon>Platyhelminthes</taxon>
        <taxon>Cestoda</taxon>
        <taxon>Eucestoda</taxon>
        <taxon>Cyclophyllidea</taxon>
        <taxon>Hymenolepididae</taxon>
        <taxon>Rodentolepis</taxon>
    </lineage>
</organism>
<evidence type="ECO:0000313" key="3">
    <source>
        <dbReference type="EMBL" id="VDO01335.1"/>
    </source>
</evidence>
<proteinExistence type="predicted"/>
<reference evidence="5" key="1">
    <citation type="submission" date="2017-02" db="UniProtKB">
        <authorList>
            <consortium name="WormBaseParasite"/>
        </authorList>
    </citation>
    <scope>IDENTIFICATION</scope>
</reference>
<dbReference type="Gene3D" id="1.20.1270.220">
    <property type="match status" value="1"/>
</dbReference>
<protein>
    <submittedName>
        <fullName evidence="5">NET domain-containing protein</fullName>
    </submittedName>
</protein>
<evidence type="ECO:0000313" key="4">
    <source>
        <dbReference type="Proteomes" id="UP000278807"/>
    </source>
</evidence>
<keyword evidence="4" id="KW-1185">Reference proteome</keyword>
<evidence type="ECO:0000256" key="1">
    <source>
        <dbReference type="ARBA" id="ARBA00023117"/>
    </source>
</evidence>
<gene>
    <name evidence="3" type="ORF">HNAJ_LOCUS5475</name>
</gene>
<evidence type="ECO:0000313" key="5">
    <source>
        <dbReference type="WBParaSite" id="HNAJ_0000547701-mRNA-1"/>
    </source>
</evidence>
<dbReference type="EMBL" id="UZAE01004721">
    <property type="protein sequence ID" value="VDO01335.1"/>
    <property type="molecule type" value="Genomic_DNA"/>
</dbReference>
<evidence type="ECO:0000259" key="2">
    <source>
        <dbReference type="Pfam" id="PF17035"/>
    </source>
</evidence>
<dbReference type="AlphaFoldDB" id="A0A0R3TEI8"/>
<dbReference type="SUPFAM" id="SSF47370">
    <property type="entry name" value="Bromodomain"/>
    <property type="match status" value="1"/>
</dbReference>
<accession>A0A0R3TEI8</accession>